<dbReference type="Pfam" id="PF04231">
    <property type="entry name" value="Endonuclease_1"/>
    <property type="match status" value="1"/>
</dbReference>
<keyword evidence="2" id="KW-0732">Signal</keyword>
<dbReference type="InterPro" id="IPR036439">
    <property type="entry name" value="Dockerin_dom_sf"/>
</dbReference>
<comment type="caution">
    <text evidence="4">The sequence shown here is derived from an EMBL/GenBank/DDBJ whole genome shotgun (WGS) entry which is preliminary data.</text>
</comment>
<keyword evidence="4" id="KW-0255">Endonuclease</keyword>
<evidence type="ECO:0000259" key="3">
    <source>
        <dbReference type="PROSITE" id="PS51841"/>
    </source>
</evidence>
<protein>
    <submittedName>
        <fullName evidence="4">ExeM/NucH family extracellular endonuclease</fullName>
    </submittedName>
</protein>
<dbReference type="SUPFAM" id="SSF63446">
    <property type="entry name" value="Type I dockerin domain"/>
    <property type="match status" value="1"/>
</dbReference>
<dbReference type="InterPro" id="IPR007346">
    <property type="entry name" value="Endonuclease-I"/>
</dbReference>
<dbReference type="Gene3D" id="1.10.1330.10">
    <property type="entry name" value="Dockerin domain"/>
    <property type="match status" value="1"/>
</dbReference>
<dbReference type="PROSITE" id="PS00018">
    <property type="entry name" value="EF_HAND_1"/>
    <property type="match status" value="2"/>
</dbReference>
<dbReference type="InterPro" id="IPR044925">
    <property type="entry name" value="His-Me_finger_sf"/>
</dbReference>
<evidence type="ECO:0000256" key="2">
    <source>
        <dbReference type="SAM" id="SignalP"/>
    </source>
</evidence>
<dbReference type="InterPro" id="IPR001322">
    <property type="entry name" value="Lamin_tail_dom"/>
</dbReference>
<dbReference type="SUPFAM" id="SSF54060">
    <property type="entry name" value="His-Me finger endonucleases"/>
    <property type="match status" value="1"/>
</dbReference>
<gene>
    <name evidence="4" type="ORF">LJ739_09170</name>
</gene>
<dbReference type="GO" id="GO:0004519">
    <property type="term" value="F:endonuclease activity"/>
    <property type="evidence" value="ECO:0007669"/>
    <property type="project" value="UniProtKB-KW"/>
</dbReference>
<dbReference type="Pfam" id="PF00932">
    <property type="entry name" value="LTD"/>
    <property type="match status" value="2"/>
</dbReference>
<evidence type="ECO:0000313" key="5">
    <source>
        <dbReference type="Proteomes" id="UP001520878"/>
    </source>
</evidence>
<sequence>MKFRVSALAALCCASFAHSVTATTLWTEDFESAALAGKGAVGIDATNVTVDMDGVTRWSIDISAASLTASSDFFQVSGGQMVAQDVDGEVVWLSEVIDISGKSGVAFSLQALENGDHEGTDYFHVSYAVDGGSFIDLINWDGKGSDTRTLVGDLPDDGDWIDATISQFVGTGSTLQIRVAMINNAGSEQMSLDNVLVFDGATDGGDAGGGDTGGDTGSLEGVCFNCPDLDKIKDASAFVDADYYAPVITEVTAGSSADIIKQRLTEVISTDHRVLSYSEVWTALTVSDQDPANSDNVILLYSGWSLPKLSNGSGTQSSNPDNWNREHVWPNSHGFSSQSFEAYTDAHHLRPTDISINGDRGNLDFDNSDNPLAEAPENRIDADSFEPRDAVKGDVARMMFYMDTRYEGAGSDVTPDLELVNTLTSTGEARLGRLCTLIAWHEADPVDGFEQNRNDALYEFQGNRNPFIDHPEWVSTLYDAATCDDAGGDTGGGDTGGGDTGGGDTGGDTVTSGAIFISEYVEGSSFNKALELFNPSGNDIDLAGGNYTLIRYANGNTSGSTINLSGTLPANGTFVIANPSADAAILAVAGQTSGTISHNGDDAYELYMDGQLVDSFGRVGEDPGSAWGSDSYSTVNNTLRRNPDIYAGDTISDDAFDPSLEWTGSSNNDFSDLGMHTVLPREIFISEYIEGSSLNKALELYNPSGTAIDLSAENYALGRFSNGGTSATLIALNGTIPANGVFVIANPSADPAILAVADQTSGNISHNGDDAYELYKDGTVIDSFGRVGEDPGSAWGSGDVSTANHTLVRKASVTEGDTDSSDAFDPAIEWDGYPSNTFDYIGSHAGGGDGGDGGDGGSELGSCSAEATFIHAVQGDADASPMVGQSVVVEGVVTAVFPAIGGFFMQEEDAQVDGNSATSEGIFVAYSNEVLPIAGDVVRVLGDVQESYGKTQLSAALAPLVCGSDAVATTPLVLPFASAEDAETLEGMLVEAASTLTVTDSYNLGRYGEVTLSSERLFIPTNQFAPGSAEAQALAASNALNRVLLDDGVNGSNPEPVIYPTGNLSASNTLRLGDQVSTLVGVMDYSFSNYRVIPVQAPTFVASNGRDATPDIARGNVTVASLNVLNLFNGDGQGGGFPTSRGADSVAEFERQLPKTVAAIIAMDADIVGLMEIENDGQGQFSTLRTLVDAINAELGDSVYDLVVTGEALGTDQIAVALLYKPATVSLEGDAIVNMDSVFNRPPLAQVFRLQNNATLTVVVNHFKSKGCGGASGDDADSGDGQSCYNATRVTQANTLSNWIATDGTLSRQQHVLIIGDLNAYAKEDPIAALEGAGYVNLIAQFGGAEAYSYAFGGEMGYLDHGLANQALADKAVDAGEWHINADEPRVLDYNVEYKSEQQVLDFYSADPFRMSDHDPMLASFELPRLGDFDGDDDVDNLDIRALMMAIARNQPVDISFDFNGDGVVDARDIRLMRDYCTRRACLTR</sequence>
<dbReference type="PANTHER" id="PTHR42834:SF1">
    <property type="entry name" value="ENDONUCLEASE_EXONUCLEASE_PHOSPHATASE FAMILY PROTEIN (AFU_ORTHOLOGUE AFUA_3G09210)"/>
    <property type="match status" value="1"/>
</dbReference>
<proteinExistence type="inferred from homology"/>
<feature type="domain" description="LTD" evidence="3">
    <location>
        <begin position="664"/>
        <end position="837"/>
    </location>
</feature>
<feature type="chain" id="PRO_5046545176" evidence="2">
    <location>
        <begin position="23"/>
        <end position="1485"/>
    </location>
</feature>
<dbReference type="InterPro" id="IPR036691">
    <property type="entry name" value="Endo/exonu/phosph_ase_sf"/>
</dbReference>
<dbReference type="Proteomes" id="UP001520878">
    <property type="component" value="Unassembled WGS sequence"/>
</dbReference>
<accession>A0ABS8G734</accession>
<dbReference type="PROSITE" id="PS51841">
    <property type="entry name" value="LTD"/>
    <property type="match status" value="2"/>
</dbReference>
<dbReference type="EMBL" id="JAJEWP010000002">
    <property type="protein sequence ID" value="MCC2616409.1"/>
    <property type="molecule type" value="Genomic_DNA"/>
</dbReference>
<dbReference type="Gene3D" id="3.60.10.10">
    <property type="entry name" value="Endonuclease/exonuclease/phosphatase"/>
    <property type="match status" value="1"/>
</dbReference>
<reference evidence="4 5" key="1">
    <citation type="submission" date="2021-10" db="EMBL/GenBank/DDBJ databases">
        <title>Draft genome of Aestuariibacter halophilus JC2043.</title>
        <authorList>
            <person name="Emsley S.A."/>
            <person name="Pfannmuller K.M."/>
            <person name="Ushijima B."/>
            <person name="Saw J.H."/>
            <person name="Videau P."/>
        </authorList>
    </citation>
    <scope>NUCLEOTIDE SEQUENCE [LARGE SCALE GENOMIC DNA]</scope>
    <source>
        <strain evidence="4 5">JC2043</strain>
    </source>
</reference>
<dbReference type="InterPro" id="IPR018247">
    <property type="entry name" value="EF_Hand_1_Ca_BS"/>
</dbReference>
<dbReference type="PANTHER" id="PTHR42834">
    <property type="entry name" value="ENDONUCLEASE/EXONUCLEASE/PHOSPHATASE FAMILY PROTEIN (AFU_ORTHOLOGUE AFUA_3G09210)"/>
    <property type="match status" value="1"/>
</dbReference>
<dbReference type="SUPFAM" id="SSF56219">
    <property type="entry name" value="DNase I-like"/>
    <property type="match status" value="1"/>
</dbReference>
<dbReference type="RefSeq" id="WP_229159651.1">
    <property type="nucleotide sequence ID" value="NZ_JAJEWP010000002.1"/>
</dbReference>
<dbReference type="CDD" id="cd10283">
    <property type="entry name" value="MnuA_DNase1-like"/>
    <property type="match status" value="1"/>
</dbReference>
<dbReference type="CDD" id="cd04486">
    <property type="entry name" value="YhcR_OBF_like"/>
    <property type="match status" value="1"/>
</dbReference>
<dbReference type="InterPro" id="IPR047971">
    <property type="entry name" value="ExeM-like"/>
</dbReference>
<keyword evidence="4" id="KW-0378">Hydrolase</keyword>
<dbReference type="NCBIfam" id="NF033681">
    <property type="entry name" value="ExeM_NucH_DNase"/>
    <property type="match status" value="1"/>
</dbReference>
<evidence type="ECO:0000313" key="4">
    <source>
        <dbReference type="EMBL" id="MCC2616409.1"/>
    </source>
</evidence>
<keyword evidence="4" id="KW-0540">Nuclease</keyword>
<evidence type="ECO:0000256" key="1">
    <source>
        <dbReference type="ARBA" id="ARBA00006429"/>
    </source>
</evidence>
<comment type="similarity">
    <text evidence="1">Belongs to the EndA/NucM nuclease family.</text>
</comment>
<feature type="domain" description="LTD" evidence="3">
    <location>
        <begin position="506"/>
        <end position="620"/>
    </location>
</feature>
<keyword evidence="5" id="KW-1185">Reference proteome</keyword>
<name>A0ABS8G734_9ALTE</name>
<organism evidence="4 5">
    <name type="scientific">Fluctibacter halophilus</name>
    <dbReference type="NCBI Taxonomy" id="226011"/>
    <lineage>
        <taxon>Bacteria</taxon>
        <taxon>Pseudomonadati</taxon>
        <taxon>Pseudomonadota</taxon>
        <taxon>Gammaproteobacteria</taxon>
        <taxon>Alteromonadales</taxon>
        <taxon>Alteromonadaceae</taxon>
        <taxon>Fluctibacter</taxon>
    </lineage>
</organism>
<feature type="signal peptide" evidence="2">
    <location>
        <begin position="1"/>
        <end position="22"/>
    </location>
</feature>